<keyword evidence="4" id="KW-1185">Reference proteome</keyword>
<dbReference type="CDD" id="cd03139">
    <property type="entry name" value="GATase1_PfpI_2"/>
    <property type="match status" value="1"/>
</dbReference>
<dbReference type="PANTHER" id="PTHR43130:SF2">
    <property type="entry name" value="DJ-1_PFPI DOMAIN-CONTAINING PROTEIN"/>
    <property type="match status" value="1"/>
</dbReference>
<protein>
    <submittedName>
        <fullName evidence="3">Cyclohexyl-isocyanide hydratase</fullName>
        <ecNumber evidence="3">4.2.1.103</ecNumber>
    </submittedName>
</protein>
<sequence length="279" mass="29085">MDSNSIDRRTLIGVSAAAAAVLAAGSAAAQQPPAAPAPGHVMGVFGKAGAGPGRPVIAMLVHPKMVLQDLVGPMTVFNLMMSEIHLVWKSLDPVMTEIGVPITPSTTFADCPRDVDVLFVPGGLAGSIAMMQDDAVLAFLADTGARAKYVTSVCTGSLVLGAAGLLRGYKATSLWNVRDLLPLMGATLEKKRVVHDRNRLTGGGVTAGIDFGLTLCALLNGEDNAKLIQLIIEYAPEPPFNAGEPETAPPEIVERLLKARAGVTEQAATIAKARAARWM</sequence>
<dbReference type="PANTHER" id="PTHR43130">
    <property type="entry name" value="ARAC-FAMILY TRANSCRIPTIONAL REGULATOR"/>
    <property type="match status" value="1"/>
</dbReference>
<feature type="domain" description="DJ-1/PfpI" evidence="2">
    <location>
        <begin position="57"/>
        <end position="216"/>
    </location>
</feature>
<feature type="chain" id="PRO_5030897046" evidence="1">
    <location>
        <begin position="30"/>
        <end position="279"/>
    </location>
</feature>
<dbReference type="InterPro" id="IPR029062">
    <property type="entry name" value="Class_I_gatase-like"/>
</dbReference>
<dbReference type="InterPro" id="IPR002818">
    <property type="entry name" value="DJ-1/PfpI"/>
</dbReference>
<evidence type="ECO:0000256" key="1">
    <source>
        <dbReference type="SAM" id="SignalP"/>
    </source>
</evidence>
<keyword evidence="1" id="KW-0732">Signal</keyword>
<dbReference type="InterPro" id="IPR006311">
    <property type="entry name" value="TAT_signal"/>
</dbReference>
<dbReference type="GO" id="GO:0050549">
    <property type="term" value="F:cyclohexyl-isocyanide hydratase activity"/>
    <property type="evidence" value="ECO:0007669"/>
    <property type="project" value="UniProtKB-EC"/>
</dbReference>
<dbReference type="Pfam" id="PF01965">
    <property type="entry name" value="DJ-1_PfpI"/>
    <property type="match status" value="1"/>
</dbReference>
<dbReference type="AlphaFoldDB" id="A0A7W7AZH4"/>
<dbReference type="PROSITE" id="PS51318">
    <property type="entry name" value="TAT"/>
    <property type="match status" value="1"/>
</dbReference>
<dbReference type="EMBL" id="JACHNZ010000005">
    <property type="protein sequence ID" value="MBB4631079.1"/>
    <property type="molecule type" value="Genomic_DNA"/>
</dbReference>
<evidence type="ECO:0000313" key="4">
    <source>
        <dbReference type="Proteomes" id="UP000566324"/>
    </source>
</evidence>
<dbReference type="Gene3D" id="3.40.50.880">
    <property type="match status" value="1"/>
</dbReference>
<comment type="caution">
    <text evidence="3">The sequence shown here is derived from an EMBL/GenBank/DDBJ whole genome shotgun (WGS) entry which is preliminary data.</text>
</comment>
<reference evidence="3 4" key="1">
    <citation type="submission" date="2020-08" db="EMBL/GenBank/DDBJ databases">
        <title>Genomic Encyclopedia of Type Strains, Phase IV (KMG-IV): sequencing the most valuable type-strain genomes for metagenomic binning, comparative biology and taxonomic classification.</title>
        <authorList>
            <person name="Goeker M."/>
        </authorList>
    </citation>
    <scope>NUCLEOTIDE SEQUENCE [LARGE SCALE GENOMIC DNA]</scope>
    <source>
        <strain evidence="3 4">DSM 17328</strain>
    </source>
</reference>
<keyword evidence="3" id="KW-0456">Lyase</keyword>
<dbReference type="SUPFAM" id="SSF52317">
    <property type="entry name" value="Class I glutamine amidotransferase-like"/>
    <property type="match status" value="1"/>
</dbReference>
<dbReference type="RefSeq" id="WP_184065136.1">
    <property type="nucleotide sequence ID" value="NZ_JACHNZ010000005.1"/>
</dbReference>
<gene>
    <name evidence="3" type="ORF">GGQ98_000686</name>
</gene>
<name>A0A7W7AZH4_9SPHN</name>
<dbReference type="GO" id="GO:0006355">
    <property type="term" value="P:regulation of DNA-templated transcription"/>
    <property type="evidence" value="ECO:0007669"/>
    <property type="project" value="TreeGrafter"/>
</dbReference>
<organism evidence="3 4">
    <name type="scientific">Sphingosinicella soli</name>
    <dbReference type="NCBI Taxonomy" id="333708"/>
    <lineage>
        <taxon>Bacteria</taxon>
        <taxon>Pseudomonadati</taxon>
        <taxon>Pseudomonadota</taxon>
        <taxon>Alphaproteobacteria</taxon>
        <taxon>Sphingomonadales</taxon>
        <taxon>Sphingosinicellaceae</taxon>
        <taxon>Sphingosinicella</taxon>
    </lineage>
</organism>
<evidence type="ECO:0000259" key="2">
    <source>
        <dbReference type="Pfam" id="PF01965"/>
    </source>
</evidence>
<evidence type="ECO:0000313" key="3">
    <source>
        <dbReference type="EMBL" id="MBB4631079.1"/>
    </source>
</evidence>
<accession>A0A7W7AZH4</accession>
<feature type="signal peptide" evidence="1">
    <location>
        <begin position="1"/>
        <end position="29"/>
    </location>
</feature>
<dbReference type="Proteomes" id="UP000566324">
    <property type="component" value="Unassembled WGS sequence"/>
</dbReference>
<proteinExistence type="predicted"/>
<dbReference type="InterPro" id="IPR052158">
    <property type="entry name" value="INH-QAR"/>
</dbReference>
<dbReference type="EC" id="4.2.1.103" evidence="3"/>